<evidence type="ECO:0000313" key="6">
    <source>
        <dbReference type="Proteomes" id="UP000247781"/>
    </source>
</evidence>
<evidence type="ECO:0000256" key="3">
    <source>
        <dbReference type="ARBA" id="ARBA00022729"/>
    </source>
</evidence>
<dbReference type="SUPFAM" id="SSF53850">
    <property type="entry name" value="Periplasmic binding protein-like II"/>
    <property type="match status" value="1"/>
</dbReference>
<dbReference type="OrthoDB" id="9046151at2"/>
<reference evidence="5 6" key="2">
    <citation type="submission" date="2018-06" db="EMBL/GenBank/DDBJ databases">
        <title>Sequencing of bacterial isolates from soil warming experiment in Harvard Forest, Massachusetts, USA.</title>
        <authorList>
            <person name="Deangelis K.PhD."/>
        </authorList>
    </citation>
    <scope>NUCLEOTIDE SEQUENCE [LARGE SCALE GENOMIC DNA]</scope>
    <source>
        <strain evidence="5 6">GAS496</strain>
    </source>
</reference>
<name>A0A318HCX4_9MYCO</name>
<evidence type="ECO:0000256" key="1">
    <source>
        <dbReference type="ARBA" id="ARBA00005695"/>
    </source>
</evidence>
<dbReference type="PANTHER" id="PTHR30290:SF9">
    <property type="entry name" value="OLIGOPEPTIDE-BINDING PROTEIN APPA"/>
    <property type="match status" value="1"/>
</dbReference>
<dbReference type="InterPro" id="IPR039424">
    <property type="entry name" value="SBP_5"/>
</dbReference>
<dbReference type="Gene3D" id="3.10.105.10">
    <property type="entry name" value="Dipeptide-binding Protein, Domain 3"/>
    <property type="match status" value="1"/>
</dbReference>
<dbReference type="PIRSF" id="PIRSF002741">
    <property type="entry name" value="MppA"/>
    <property type="match status" value="1"/>
</dbReference>
<keyword evidence="2" id="KW-0813">Transport</keyword>
<organism evidence="5 6">
    <name type="scientific">Mycolicibacterium moriokaense</name>
    <dbReference type="NCBI Taxonomy" id="39691"/>
    <lineage>
        <taxon>Bacteria</taxon>
        <taxon>Bacillati</taxon>
        <taxon>Actinomycetota</taxon>
        <taxon>Actinomycetes</taxon>
        <taxon>Mycobacteriales</taxon>
        <taxon>Mycobacteriaceae</taxon>
        <taxon>Mycolicibacterium</taxon>
    </lineage>
</organism>
<keyword evidence="3" id="KW-0732">Signal</keyword>
<evidence type="ECO:0000256" key="2">
    <source>
        <dbReference type="ARBA" id="ARBA00022448"/>
    </source>
</evidence>
<reference evidence="6" key="1">
    <citation type="submission" date="2018-05" db="EMBL/GenBank/DDBJ databases">
        <authorList>
            <person name="Deangelis K."/>
            <person name="Huntemann M."/>
            <person name="Clum A."/>
            <person name="Pillay M."/>
            <person name="Palaniappan K."/>
            <person name="Varghese N."/>
            <person name="Mikhailova N."/>
            <person name="Stamatis D."/>
            <person name="Reddy T."/>
            <person name="Daum C."/>
            <person name="Shapiro N."/>
            <person name="Ivanova N."/>
            <person name="Kyrpides N."/>
            <person name="Woyke T."/>
        </authorList>
    </citation>
    <scope>NUCLEOTIDE SEQUENCE [LARGE SCALE GENOMIC DNA]</scope>
    <source>
        <strain evidence="6">GAS496</strain>
    </source>
</reference>
<protein>
    <submittedName>
        <fullName evidence="5">Peptide/nickel transport system substrate-binding protein</fullName>
    </submittedName>
</protein>
<dbReference type="GO" id="GO:0015833">
    <property type="term" value="P:peptide transport"/>
    <property type="evidence" value="ECO:0007669"/>
    <property type="project" value="TreeGrafter"/>
</dbReference>
<comment type="similarity">
    <text evidence="1">Belongs to the bacterial solute-binding protein 5 family.</text>
</comment>
<dbReference type="RefSeq" id="WP_110318914.1">
    <property type="nucleotide sequence ID" value="NZ_QJJU01000022.1"/>
</dbReference>
<dbReference type="Gene3D" id="3.40.190.10">
    <property type="entry name" value="Periplasmic binding protein-like II"/>
    <property type="match status" value="1"/>
</dbReference>
<dbReference type="EMBL" id="QJJU01000022">
    <property type="protein sequence ID" value="PXX03395.1"/>
    <property type="molecule type" value="Genomic_DNA"/>
</dbReference>
<dbReference type="AlphaFoldDB" id="A0A318HCX4"/>
<sequence>MFDTTQSHSIPSGPQWDRRAFLKAGGITVGGISLAALIAACGGAPSGSGSGGTLILRMPFLADMQVPDPDIMYEGEGVQVMESAYEGLVRYKPGTSEFLPSLAKSWTISPDQLTYTFSLQPNVKFHDGTIADAEAWTKSFDRRGKINQGPAYMVAGVVKTEAPDPTTFVVTLKEPNNAFLHYLACPWQPFAVSPAAVAKNAVGDDMAQEWLKTHDAGTGPYIFKEFITGSHYTLEAFPDYWGEKPVFKSIRIDITPSVATQKLQLDSGAFDMVTKGFAIPDVLAYEKNTQFSVVNSFGGVGEAIWLNPTSGIFANKALRKAVLTALDRKSIIDTAWGGLAKVQEAMWPELTLNPALAPFPSQVDTAPLKAIVPTLPSKKIDLAWSADGGAPRGQMAELIQNQLAAFGLDVTVRQMPVAEEFDLPNQAPEKRPDMLVSFLGGDALHLDTTFRILLRTGAKPLNFYQYSNPELDNLMDDAVKQADWAQAEQIYQKCSQMIVDEAIWIPLCIPPNSTIAHSYVSGVEDNSFYPPIFWPQSLKRA</sequence>
<dbReference type="GO" id="GO:0043190">
    <property type="term" value="C:ATP-binding cassette (ABC) transporter complex"/>
    <property type="evidence" value="ECO:0007669"/>
    <property type="project" value="InterPro"/>
</dbReference>
<evidence type="ECO:0000313" key="5">
    <source>
        <dbReference type="EMBL" id="PXX03395.1"/>
    </source>
</evidence>
<accession>A0A318HCX4</accession>
<evidence type="ECO:0000259" key="4">
    <source>
        <dbReference type="Pfam" id="PF00496"/>
    </source>
</evidence>
<dbReference type="Gene3D" id="3.90.76.10">
    <property type="entry name" value="Dipeptide-binding Protein, Domain 1"/>
    <property type="match status" value="1"/>
</dbReference>
<dbReference type="Proteomes" id="UP000247781">
    <property type="component" value="Unassembled WGS sequence"/>
</dbReference>
<dbReference type="GO" id="GO:1904680">
    <property type="term" value="F:peptide transmembrane transporter activity"/>
    <property type="evidence" value="ECO:0007669"/>
    <property type="project" value="TreeGrafter"/>
</dbReference>
<dbReference type="InterPro" id="IPR030678">
    <property type="entry name" value="Peptide/Ni-bd"/>
</dbReference>
<dbReference type="InterPro" id="IPR006311">
    <property type="entry name" value="TAT_signal"/>
</dbReference>
<dbReference type="PROSITE" id="PS51318">
    <property type="entry name" value="TAT"/>
    <property type="match status" value="1"/>
</dbReference>
<keyword evidence="6" id="KW-1185">Reference proteome</keyword>
<dbReference type="PANTHER" id="PTHR30290">
    <property type="entry name" value="PERIPLASMIC BINDING COMPONENT OF ABC TRANSPORTER"/>
    <property type="match status" value="1"/>
</dbReference>
<feature type="domain" description="Solute-binding protein family 5" evidence="4">
    <location>
        <begin position="98"/>
        <end position="455"/>
    </location>
</feature>
<dbReference type="InterPro" id="IPR000914">
    <property type="entry name" value="SBP_5_dom"/>
</dbReference>
<gene>
    <name evidence="5" type="ORF">C8E89_12255</name>
</gene>
<dbReference type="GO" id="GO:0042597">
    <property type="term" value="C:periplasmic space"/>
    <property type="evidence" value="ECO:0007669"/>
    <property type="project" value="UniProtKB-ARBA"/>
</dbReference>
<comment type="caution">
    <text evidence="5">The sequence shown here is derived from an EMBL/GenBank/DDBJ whole genome shotgun (WGS) entry which is preliminary data.</text>
</comment>
<dbReference type="CDD" id="cd08512">
    <property type="entry name" value="PBP2_NikA_DppA_OppA_like_7"/>
    <property type="match status" value="1"/>
</dbReference>
<proteinExistence type="inferred from homology"/>
<dbReference type="Pfam" id="PF00496">
    <property type="entry name" value="SBP_bac_5"/>
    <property type="match status" value="1"/>
</dbReference>